<dbReference type="GO" id="GO:0003676">
    <property type="term" value="F:nucleic acid binding"/>
    <property type="evidence" value="ECO:0007669"/>
    <property type="project" value="InterPro"/>
</dbReference>
<dbReference type="HOGENOM" id="CLU_206085_0_0_1"/>
<proteinExistence type="predicted"/>
<feature type="domain" description="CCHC-type" evidence="2">
    <location>
        <begin position="38"/>
        <end position="54"/>
    </location>
</feature>
<dbReference type="InterPro" id="IPR036875">
    <property type="entry name" value="Znf_CCHC_sf"/>
</dbReference>
<keyword evidence="1" id="KW-0479">Metal-binding</keyword>
<evidence type="ECO:0000259" key="2">
    <source>
        <dbReference type="PROSITE" id="PS50158"/>
    </source>
</evidence>
<name>N4UVQ5_FUSC1</name>
<keyword evidence="1" id="KW-0863">Zinc-finger</keyword>
<organism evidence="3 4">
    <name type="scientific">Fusarium oxysporum f. sp. cubense (strain race 1)</name>
    <name type="common">Panama disease fungus</name>
    <dbReference type="NCBI Taxonomy" id="1229664"/>
    <lineage>
        <taxon>Eukaryota</taxon>
        <taxon>Fungi</taxon>
        <taxon>Dikarya</taxon>
        <taxon>Ascomycota</taxon>
        <taxon>Pezizomycotina</taxon>
        <taxon>Sordariomycetes</taxon>
        <taxon>Hypocreomycetidae</taxon>
        <taxon>Hypocreales</taxon>
        <taxon>Nectriaceae</taxon>
        <taxon>Fusarium</taxon>
        <taxon>Fusarium oxysporum species complex</taxon>
    </lineage>
</organism>
<gene>
    <name evidence="3" type="ORF">FOC1_g10000070</name>
</gene>
<reference evidence="4" key="1">
    <citation type="submission" date="2012-09" db="EMBL/GenBank/DDBJ databases">
        <title>Genome sequencing and comparative transcriptomics of race 1 and race 4 of banana pathogen: Fusarium oxysporum f. sp. cubense.</title>
        <authorList>
            <person name="Fang X."/>
            <person name="Huang J."/>
        </authorList>
    </citation>
    <scope>NUCLEOTIDE SEQUENCE [LARGE SCALE GENOMIC DNA]</scope>
    <source>
        <strain evidence="4">race 1</strain>
    </source>
</reference>
<evidence type="ECO:0000313" key="3">
    <source>
        <dbReference type="EMBL" id="ENH74195.1"/>
    </source>
</evidence>
<dbReference type="InterPro" id="IPR001878">
    <property type="entry name" value="Znf_CCHC"/>
</dbReference>
<dbReference type="GO" id="GO:0008270">
    <property type="term" value="F:zinc ion binding"/>
    <property type="evidence" value="ECO:0007669"/>
    <property type="project" value="UniProtKB-KW"/>
</dbReference>
<evidence type="ECO:0000313" key="4">
    <source>
        <dbReference type="Proteomes" id="UP000016928"/>
    </source>
</evidence>
<dbReference type="Gene3D" id="4.10.60.10">
    <property type="entry name" value="Zinc finger, CCHC-type"/>
    <property type="match status" value="1"/>
</dbReference>
<dbReference type="SUPFAM" id="SSF57756">
    <property type="entry name" value="Retrovirus zinc finger-like domains"/>
    <property type="match status" value="1"/>
</dbReference>
<dbReference type="VEuPathDB" id="FungiDB:FOC1_g10000070"/>
<evidence type="ECO:0000256" key="1">
    <source>
        <dbReference type="PROSITE-ProRule" id="PRU00047"/>
    </source>
</evidence>
<dbReference type="AlphaFoldDB" id="N4UVQ5"/>
<accession>N4UVQ5</accession>
<sequence>MTVEEASQVIDQMDVDTQVVAESSRSGGRRRSVGPGVRRCGVCGETGHNARTCKVYIPASGDEYSE</sequence>
<dbReference type="PROSITE" id="PS50158">
    <property type="entry name" value="ZF_CCHC"/>
    <property type="match status" value="1"/>
</dbReference>
<dbReference type="EMBL" id="KB730046">
    <property type="protein sequence ID" value="ENH74195.1"/>
    <property type="molecule type" value="Genomic_DNA"/>
</dbReference>
<keyword evidence="1" id="KW-0862">Zinc</keyword>
<dbReference type="Proteomes" id="UP000016928">
    <property type="component" value="Unassembled WGS sequence"/>
</dbReference>
<protein>
    <recommendedName>
        <fullName evidence="2">CCHC-type domain-containing protein</fullName>
    </recommendedName>
</protein>
<reference evidence="4" key="2">
    <citation type="journal article" date="2014" name="PLoS ONE">
        <title>Genome and Transcriptome Analysis of the Fungal Pathogen Fusarium oxysporum f. sp. cubense Causing Banana Vascular Wilt Disease.</title>
        <authorList>
            <person name="Guo L."/>
            <person name="Han L."/>
            <person name="Yang L."/>
            <person name="Zeng H."/>
            <person name="Fan D."/>
            <person name="Zhu Y."/>
            <person name="Feng Y."/>
            <person name="Wang G."/>
            <person name="Peng C."/>
            <person name="Jiang X."/>
            <person name="Zhou D."/>
            <person name="Ni P."/>
            <person name="Liang C."/>
            <person name="Liu L."/>
            <person name="Wang J."/>
            <person name="Mao C."/>
            <person name="Fang X."/>
            <person name="Peng M."/>
            <person name="Huang J."/>
        </authorList>
    </citation>
    <scope>NUCLEOTIDE SEQUENCE [LARGE SCALE GENOMIC DNA]</scope>
    <source>
        <strain evidence="4">race 1</strain>
    </source>
</reference>